<accession>A0AAE0BXJ0</accession>
<keyword evidence="5" id="KW-0378">Hydrolase</keyword>
<dbReference type="GO" id="GO:0005737">
    <property type="term" value="C:cytoplasm"/>
    <property type="evidence" value="ECO:0007669"/>
    <property type="project" value="TreeGrafter"/>
</dbReference>
<evidence type="ECO:0000313" key="12">
    <source>
        <dbReference type="EMBL" id="KAK3244621.1"/>
    </source>
</evidence>
<dbReference type="GO" id="GO:0000118">
    <property type="term" value="C:histone deacetylase complex"/>
    <property type="evidence" value="ECO:0007669"/>
    <property type="project" value="TreeGrafter"/>
</dbReference>
<dbReference type="AlphaFoldDB" id="A0AAE0BXJ0"/>
<evidence type="ECO:0000256" key="2">
    <source>
        <dbReference type="ARBA" id="ARBA00007738"/>
    </source>
</evidence>
<dbReference type="EC" id="3.5.1.98" evidence="3"/>
<feature type="domain" description="Histone deacetylase" evidence="11">
    <location>
        <begin position="101"/>
        <end position="385"/>
    </location>
</feature>
<dbReference type="Proteomes" id="UP001190700">
    <property type="component" value="Unassembled WGS sequence"/>
</dbReference>
<reference evidence="12 13" key="1">
    <citation type="journal article" date="2015" name="Genome Biol. Evol.">
        <title>Comparative Genomics of a Bacterivorous Green Alga Reveals Evolutionary Causalities and Consequences of Phago-Mixotrophic Mode of Nutrition.</title>
        <authorList>
            <person name="Burns J.A."/>
            <person name="Paasch A."/>
            <person name="Narechania A."/>
            <person name="Kim E."/>
        </authorList>
    </citation>
    <scope>NUCLEOTIDE SEQUENCE [LARGE SCALE GENOMIC DNA]</scope>
    <source>
        <strain evidence="12 13">PLY_AMNH</strain>
    </source>
</reference>
<evidence type="ECO:0000256" key="6">
    <source>
        <dbReference type="ARBA" id="ARBA00022853"/>
    </source>
</evidence>
<dbReference type="InterPro" id="IPR000286">
    <property type="entry name" value="HDACs"/>
</dbReference>
<keyword evidence="9" id="KW-0539">Nucleus</keyword>
<evidence type="ECO:0000256" key="5">
    <source>
        <dbReference type="ARBA" id="ARBA00022801"/>
    </source>
</evidence>
<keyword evidence="4" id="KW-0678">Repressor</keyword>
<evidence type="ECO:0000313" key="13">
    <source>
        <dbReference type="Proteomes" id="UP001190700"/>
    </source>
</evidence>
<dbReference type="SUPFAM" id="SSF52768">
    <property type="entry name" value="Arginase/deacetylase"/>
    <property type="match status" value="1"/>
</dbReference>
<evidence type="ECO:0000256" key="7">
    <source>
        <dbReference type="ARBA" id="ARBA00023015"/>
    </source>
</evidence>
<keyword evidence="8" id="KW-0804">Transcription</keyword>
<proteinExistence type="inferred from homology"/>
<dbReference type="GO" id="GO:0040029">
    <property type="term" value="P:epigenetic regulation of gene expression"/>
    <property type="evidence" value="ECO:0007669"/>
    <property type="project" value="TreeGrafter"/>
</dbReference>
<feature type="region of interest" description="Disordered" evidence="10">
    <location>
        <begin position="1"/>
        <end position="29"/>
    </location>
</feature>
<dbReference type="Pfam" id="PF00850">
    <property type="entry name" value="Hist_deacetyl"/>
    <property type="match status" value="1"/>
</dbReference>
<dbReference type="InterPro" id="IPR037138">
    <property type="entry name" value="His_deacetylse_dom_sf"/>
</dbReference>
<evidence type="ECO:0000256" key="9">
    <source>
        <dbReference type="ARBA" id="ARBA00023242"/>
    </source>
</evidence>
<dbReference type="Gene3D" id="3.40.800.20">
    <property type="entry name" value="Histone deacetylase domain"/>
    <property type="match status" value="1"/>
</dbReference>
<evidence type="ECO:0000259" key="11">
    <source>
        <dbReference type="Pfam" id="PF00850"/>
    </source>
</evidence>
<dbReference type="InterPro" id="IPR023696">
    <property type="entry name" value="Ureohydrolase_dom_sf"/>
</dbReference>
<keyword evidence="13" id="KW-1185">Reference proteome</keyword>
<organism evidence="12 13">
    <name type="scientific">Cymbomonas tetramitiformis</name>
    <dbReference type="NCBI Taxonomy" id="36881"/>
    <lineage>
        <taxon>Eukaryota</taxon>
        <taxon>Viridiplantae</taxon>
        <taxon>Chlorophyta</taxon>
        <taxon>Pyramimonadophyceae</taxon>
        <taxon>Pyramimonadales</taxon>
        <taxon>Pyramimonadaceae</taxon>
        <taxon>Cymbomonas</taxon>
    </lineage>
</organism>
<feature type="compositionally biased region" description="Acidic residues" evidence="10">
    <location>
        <begin position="9"/>
        <end position="29"/>
    </location>
</feature>
<dbReference type="GO" id="GO:0141221">
    <property type="term" value="F:histone deacetylase activity, hydrolytic mechanism"/>
    <property type="evidence" value="ECO:0007669"/>
    <property type="project" value="UniProtKB-EC"/>
</dbReference>
<feature type="region of interest" description="Disordered" evidence="10">
    <location>
        <begin position="491"/>
        <end position="574"/>
    </location>
</feature>
<dbReference type="Gene3D" id="2.30.30.380">
    <property type="entry name" value="Zn-finger domain of Sec23/24"/>
    <property type="match status" value="1"/>
</dbReference>
<comment type="similarity">
    <text evidence="2">Belongs to the histone deacetylase family. HD type 2 subfamily.</text>
</comment>
<dbReference type="PANTHER" id="PTHR10625:SF5">
    <property type="entry name" value="HISTONE DEACETYLASE"/>
    <property type="match status" value="1"/>
</dbReference>
<evidence type="ECO:0000256" key="1">
    <source>
        <dbReference type="ARBA" id="ARBA00004123"/>
    </source>
</evidence>
<evidence type="ECO:0000256" key="4">
    <source>
        <dbReference type="ARBA" id="ARBA00022491"/>
    </source>
</evidence>
<evidence type="ECO:0000256" key="3">
    <source>
        <dbReference type="ARBA" id="ARBA00012111"/>
    </source>
</evidence>
<dbReference type="PRINTS" id="PR01270">
    <property type="entry name" value="HDASUPER"/>
</dbReference>
<sequence length="574" mass="61150">MENLTESSPESDVEFSDDGEWVPSSEDSDDELCGWICANCTEVNDETPACQMCGVDRHDDAEQPPADYRAPTEATLPVVIAFDERMLLHTDPTPQPNASPHPERPARLQAILNRLAAAKLFPGRCKRLASRKATVEEMKTAHDEEHVRDIDQMPYRQFTRLDTYANEHTPLATRLAAAATVDVALALAKKEAAHGGAIVRPPGHHAERNGIMGFCMCNNAAVAVRAAQDAGAKRVLVVDWDVHHGNGTQNIFDRDPSVLYVSLHRFQHGRFYPGTGHPQEMGEGPGKGYSVNIAWNAGGVGDGDYITAFLQVVLPVAYEFAPDLTIVSAGFDAAAGDPLGGCSLTPAGYAHMTALLKPLAPVELLLEGGYNLRSISASAEACMHVLCGGEPLSMPVPPVPTAVGQAAIQVRGLRRCQRLTSLTALDRTACQPVPFAPTTACCGPSRLAMPMPVGPAAVSRATMQATIEAVGMCWESLSGVSALRVLSSSLPTQHAHPRENAALSVQGSAKEGSTDPDPLEETNHKKPAPGSSERWPSSGLLDPELQKPKAEALPATVNAGKRRSKPHTGAHCCP</sequence>
<evidence type="ECO:0000256" key="10">
    <source>
        <dbReference type="SAM" id="MobiDB-lite"/>
    </source>
</evidence>
<dbReference type="EMBL" id="LGRX02031633">
    <property type="protein sequence ID" value="KAK3244621.1"/>
    <property type="molecule type" value="Genomic_DNA"/>
</dbReference>
<dbReference type="InterPro" id="IPR023801">
    <property type="entry name" value="His_deacetylse_dom"/>
</dbReference>
<gene>
    <name evidence="12" type="ORF">CYMTET_45769</name>
</gene>
<dbReference type="PANTHER" id="PTHR10625">
    <property type="entry name" value="HISTONE DEACETYLASE HDAC1-RELATED"/>
    <property type="match status" value="1"/>
</dbReference>
<protein>
    <recommendedName>
        <fullName evidence="3">histone deacetylase</fullName>
        <ecNumber evidence="3">3.5.1.98</ecNumber>
    </recommendedName>
</protein>
<evidence type="ECO:0000256" key="8">
    <source>
        <dbReference type="ARBA" id="ARBA00023163"/>
    </source>
</evidence>
<comment type="caution">
    <text evidence="12">The sequence shown here is derived from an EMBL/GenBank/DDBJ whole genome shotgun (WGS) entry which is preliminary data.</text>
</comment>
<name>A0AAE0BXJ0_9CHLO</name>
<keyword evidence="6" id="KW-0156">Chromatin regulator</keyword>
<keyword evidence="7" id="KW-0805">Transcription regulation</keyword>
<comment type="subcellular location">
    <subcellularLocation>
        <location evidence="1">Nucleus</location>
    </subcellularLocation>
</comment>